<evidence type="ECO:0000256" key="3">
    <source>
        <dbReference type="ARBA" id="ARBA00022723"/>
    </source>
</evidence>
<dbReference type="InterPro" id="IPR026259">
    <property type="entry name" value="MauG/Cytc_peroxidase"/>
</dbReference>
<dbReference type="GO" id="GO:0004130">
    <property type="term" value="F:cytochrome-c peroxidase activity"/>
    <property type="evidence" value="ECO:0007669"/>
    <property type="project" value="TreeGrafter"/>
</dbReference>
<dbReference type="PANTHER" id="PTHR30600">
    <property type="entry name" value="CYTOCHROME C PEROXIDASE-RELATED"/>
    <property type="match status" value="1"/>
</dbReference>
<protein>
    <recommendedName>
        <fullName evidence="10">Cytochrome c domain-containing protein</fullName>
    </recommendedName>
</protein>
<evidence type="ECO:0000256" key="9">
    <source>
        <dbReference type="PIRSR" id="PIRSR000294-2"/>
    </source>
</evidence>
<keyword evidence="7 9" id="KW-0408">Iron</keyword>
<proteinExistence type="predicted"/>
<dbReference type="Proteomes" id="UP000055136">
    <property type="component" value="Chromosome"/>
</dbReference>
<dbReference type="PIRSF" id="PIRSF000294">
    <property type="entry name" value="Cytochrome-c_peroxidase"/>
    <property type="match status" value="1"/>
</dbReference>
<organism evidence="11 12">
    <name type="scientific">Candidatus Tenderia electrophaga</name>
    <dbReference type="NCBI Taxonomy" id="1748243"/>
    <lineage>
        <taxon>Bacteria</taxon>
        <taxon>Pseudomonadati</taxon>
        <taxon>Pseudomonadota</taxon>
        <taxon>Gammaproteobacteria</taxon>
        <taxon>Candidatus Tenderiales</taxon>
        <taxon>Candidatus Tenderiaceae</taxon>
        <taxon>Candidatus Tenderia</taxon>
    </lineage>
</organism>
<dbReference type="InterPro" id="IPR004852">
    <property type="entry name" value="Di-haem_cyt_c_peroxidsae"/>
</dbReference>
<dbReference type="InterPro" id="IPR009056">
    <property type="entry name" value="Cyt_c-like_dom"/>
</dbReference>
<accession>A0A0S2TDQ2</accession>
<feature type="domain" description="Cytochrome c" evidence="10">
    <location>
        <begin position="185"/>
        <end position="315"/>
    </location>
</feature>
<dbReference type="GO" id="GO:0042597">
    <property type="term" value="C:periplasmic space"/>
    <property type="evidence" value="ECO:0007669"/>
    <property type="project" value="UniProtKB-SubCell"/>
</dbReference>
<dbReference type="Pfam" id="PF00034">
    <property type="entry name" value="Cytochrom_C"/>
    <property type="match status" value="1"/>
</dbReference>
<keyword evidence="4" id="KW-0732">Signal</keyword>
<dbReference type="GO" id="GO:0020037">
    <property type="term" value="F:heme binding"/>
    <property type="evidence" value="ECO:0007669"/>
    <property type="project" value="InterPro"/>
</dbReference>
<feature type="binding site" description="axial binding residue" evidence="9">
    <location>
        <position position="203"/>
    </location>
    <ligand>
        <name>heme c</name>
        <dbReference type="ChEBI" id="CHEBI:61717"/>
        <label>2</label>
    </ligand>
    <ligandPart>
        <name>Fe</name>
        <dbReference type="ChEBI" id="CHEBI:18248"/>
    </ligandPart>
</feature>
<evidence type="ECO:0000256" key="6">
    <source>
        <dbReference type="ARBA" id="ARBA00023002"/>
    </source>
</evidence>
<dbReference type="EMBL" id="CP013099">
    <property type="protein sequence ID" value="ALP53236.1"/>
    <property type="molecule type" value="Genomic_DNA"/>
</dbReference>
<dbReference type="InterPro" id="IPR051395">
    <property type="entry name" value="Cytochrome_c_Peroxidase/MauG"/>
</dbReference>
<evidence type="ECO:0000259" key="10">
    <source>
        <dbReference type="PROSITE" id="PS51007"/>
    </source>
</evidence>
<dbReference type="KEGG" id="tee:Tel_08750"/>
<dbReference type="AlphaFoldDB" id="A0A0S2TDQ2"/>
<evidence type="ECO:0000256" key="8">
    <source>
        <dbReference type="PIRSR" id="PIRSR000294-1"/>
    </source>
</evidence>
<comment type="subcellular location">
    <subcellularLocation>
        <location evidence="1">Periplasm</location>
    </subcellularLocation>
</comment>
<evidence type="ECO:0000256" key="2">
    <source>
        <dbReference type="ARBA" id="ARBA00022617"/>
    </source>
</evidence>
<keyword evidence="5" id="KW-0574">Periplasm</keyword>
<feature type="domain" description="Cytochrome c" evidence="10">
    <location>
        <begin position="32"/>
        <end position="141"/>
    </location>
</feature>
<feature type="binding site" description="covalent" evidence="8">
    <location>
        <position position="199"/>
    </location>
    <ligand>
        <name>heme c</name>
        <dbReference type="ChEBI" id="CHEBI:61717"/>
        <label>2</label>
    </ligand>
</feature>
<evidence type="ECO:0000256" key="4">
    <source>
        <dbReference type="ARBA" id="ARBA00022729"/>
    </source>
</evidence>
<name>A0A0S2TDQ2_9GAMM</name>
<dbReference type="InterPro" id="IPR036909">
    <property type="entry name" value="Cyt_c-like_dom_sf"/>
</dbReference>
<dbReference type="GO" id="GO:0046872">
    <property type="term" value="F:metal ion binding"/>
    <property type="evidence" value="ECO:0007669"/>
    <property type="project" value="UniProtKB-KW"/>
</dbReference>
<dbReference type="PROSITE" id="PS51007">
    <property type="entry name" value="CYTC"/>
    <property type="match status" value="2"/>
</dbReference>
<evidence type="ECO:0000256" key="5">
    <source>
        <dbReference type="ARBA" id="ARBA00022764"/>
    </source>
</evidence>
<feature type="binding site" description="covalent" evidence="8">
    <location>
        <position position="54"/>
    </location>
    <ligand>
        <name>heme c</name>
        <dbReference type="ChEBI" id="CHEBI:61717"/>
        <label>1</label>
    </ligand>
</feature>
<sequence length="339" mass="37757">MMMSVAQAAIPWTFQPLPPQPPIPDENPQSQAKIALGKQLFFDPRLSVTGTHACQSCHNLAAGGEDGRAQPVGVYGRTGRRSTLTIWNAAYHTVYNWDGSAQTLEQQNQRHLLDPKVMGMADGYQLAARIAAIPEYRQQFEQVFGEPGVSFANIVRALASFERTLVTADSPFDRYLRGAEQAISTQAQRGFETFIEQRCASCHFWVNLAGPQPGLALQQGQGFYELFPNHPGTDYERRYRLAEDIGRYDYSQIDTDRRMWRVPSLRNVALTAPYFHNGAVKTLDEAVRVMAKTQTQTELDEAQVADIVAFLRTLSGEFPTIDLPRLPATPGRTAVAGHD</sequence>
<feature type="binding site" description="axial binding residue" evidence="9">
    <location>
        <position position="58"/>
    </location>
    <ligand>
        <name>heme c</name>
        <dbReference type="ChEBI" id="CHEBI:61717"/>
        <label>1</label>
    </ligand>
    <ligandPart>
        <name>Fe</name>
        <dbReference type="ChEBI" id="CHEBI:18248"/>
    </ligandPart>
</feature>
<feature type="binding site" description="axial binding residue" evidence="9">
    <location>
        <position position="290"/>
    </location>
    <ligand>
        <name>heme c</name>
        <dbReference type="ChEBI" id="CHEBI:61717"/>
        <label>2</label>
    </ligand>
    <ligandPart>
        <name>Fe</name>
        <dbReference type="ChEBI" id="CHEBI:18248"/>
    </ligandPart>
</feature>
<evidence type="ECO:0000313" key="11">
    <source>
        <dbReference type="EMBL" id="ALP53236.1"/>
    </source>
</evidence>
<keyword evidence="3 9" id="KW-0479">Metal-binding</keyword>
<dbReference type="SUPFAM" id="SSF46626">
    <property type="entry name" value="Cytochrome c"/>
    <property type="match status" value="2"/>
</dbReference>
<feature type="binding site" description="covalent" evidence="8">
    <location>
        <position position="57"/>
    </location>
    <ligand>
        <name>heme c</name>
        <dbReference type="ChEBI" id="CHEBI:61717"/>
        <label>1</label>
    </ligand>
</feature>
<evidence type="ECO:0000256" key="1">
    <source>
        <dbReference type="ARBA" id="ARBA00004418"/>
    </source>
</evidence>
<dbReference type="GO" id="GO:0009055">
    <property type="term" value="F:electron transfer activity"/>
    <property type="evidence" value="ECO:0007669"/>
    <property type="project" value="InterPro"/>
</dbReference>
<dbReference type="Pfam" id="PF03150">
    <property type="entry name" value="CCP_MauG"/>
    <property type="match status" value="1"/>
</dbReference>
<evidence type="ECO:0000256" key="7">
    <source>
        <dbReference type="ARBA" id="ARBA00023004"/>
    </source>
</evidence>
<dbReference type="PANTHER" id="PTHR30600:SF7">
    <property type="entry name" value="CYTOCHROME C PEROXIDASE-RELATED"/>
    <property type="match status" value="1"/>
</dbReference>
<dbReference type="STRING" id="1748243.Tel_08750"/>
<keyword evidence="6" id="KW-0560">Oxidoreductase</keyword>
<gene>
    <name evidence="11" type="ORF">Tel_08750</name>
</gene>
<dbReference type="Gene3D" id="1.10.760.10">
    <property type="entry name" value="Cytochrome c-like domain"/>
    <property type="match status" value="2"/>
</dbReference>
<evidence type="ECO:0000313" key="12">
    <source>
        <dbReference type="Proteomes" id="UP000055136"/>
    </source>
</evidence>
<reference evidence="11" key="1">
    <citation type="submission" date="2015-10" db="EMBL/GenBank/DDBJ databases">
        <title>Description of Candidatus Tenderia electrophaga gen. nov, sp. nov., an Uncultivated Electroautotroph from a Biocathode Enrichment.</title>
        <authorList>
            <person name="Eddie B.J."/>
            <person name="Malanoski A.P."/>
            <person name="Wang Z."/>
            <person name="Hall R.J."/>
            <person name="Oh S.D."/>
            <person name="Heiner C."/>
            <person name="Lin B."/>
            <person name="Strycharz-Glaven S.M."/>
        </authorList>
    </citation>
    <scope>NUCLEOTIDE SEQUENCE [LARGE SCALE GENOMIC DNA]</scope>
    <source>
        <strain evidence="11">NRL1</strain>
    </source>
</reference>
<keyword evidence="12" id="KW-1185">Reference proteome</keyword>
<keyword evidence="2 8" id="KW-0349">Heme</keyword>
<comment type="cofactor">
    <cofactor evidence="8">
        <name>heme</name>
        <dbReference type="ChEBI" id="CHEBI:30413"/>
    </cofactor>
    <text evidence="8">Binds 2 heme groups.</text>
</comment>
<comment type="PTM">
    <text evidence="8">Binds 2 heme groups per subunit.</text>
</comment>
<feature type="binding site" description="covalent" evidence="8">
    <location>
        <position position="202"/>
    </location>
    <ligand>
        <name>heme c</name>
        <dbReference type="ChEBI" id="CHEBI:61717"/>
        <label>2</label>
    </ligand>
</feature>